<accession>A0A1I7Z6H4</accession>
<evidence type="ECO:0000313" key="2">
    <source>
        <dbReference type="WBParaSite" id="L893_g23341.t1"/>
    </source>
</evidence>
<dbReference type="Proteomes" id="UP000095287">
    <property type="component" value="Unplaced"/>
</dbReference>
<dbReference type="WBParaSite" id="L893_g23341.t1">
    <property type="protein sequence ID" value="L893_g23341.t1"/>
    <property type="gene ID" value="L893_g23341"/>
</dbReference>
<reference evidence="2" key="1">
    <citation type="submission" date="2016-11" db="UniProtKB">
        <authorList>
            <consortium name="WormBaseParasite"/>
        </authorList>
    </citation>
    <scope>IDENTIFICATION</scope>
</reference>
<name>A0A1I7Z6H4_9BILA</name>
<organism evidence="1 2">
    <name type="scientific">Steinernema glaseri</name>
    <dbReference type="NCBI Taxonomy" id="37863"/>
    <lineage>
        <taxon>Eukaryota</taxon>
        <taxon>Metazoa</taxon>
        <taxon>Ecdysozoa</taxon>
        <taxon>Nematoda</taxon>
        <taxon>Chromadorea</taxon>
        <taxon>Rhabditida</taxon>
        <taxon>Tylenchina</taxon>
        <taxon>Panagrolaimomorpha</taxon>
        <taxon>Strongyloidoidea</taxon>
        <taxon>Steinernematidae</taxon>
        <taxon>Steinernema</taxon>
    </lineage>
</organism>
<sequence length="256" mass="30499">MKDWRIYYSIMGFDHIKSRTLSREVVREMAKSITSIEFHLHYDQYTNDGWHSISPDDVVLLQLLINLDAPEKVLDVRSYCGEWSYRKLRSEHSNLLRSFKSVTMNFPTDIRLAEQRISEPRIRSAVFRGLAKRFPPASFWPNYFFSENLMRLDIFDLNVARELIDDWKNMDPWTMPYSKMFYGCGNSLKKLVGVDMRKVDSEAEAPLWEKVKSKLGRYRRYLRKYFYIIDHPVHQSRKIYAVDYYCGQGAVILIFD</sequence>
<keyword evidence="1" id="KW-1185">Reference proteome</keyword>
<dbReference type="AlphaFoldDB" id="A0A1I7Z6H4"/>
<evidence type="ECO:0000313" key="1">
    <source>
        <dbReference type="Proteomes" id="UP000095287"/>
    </source>
</evidence>
<protein>
    <submittedName>
        <fullName evidence="2">Methyltransferase</fullName>
    </submittedName>
</protein>
<proteinExistence type="predicted"/>